<dbReference type="CDD" id="cd04492">
    <property type="entry name" value="YhaM_OBF_like"/>
    <property type="match status" value="1"/>
</dbReference>
<evidence type="ECO:0000256" key="1">
    <source>
        <dbReference type="ARBA" id="ARBA00022801"/>
    </source>
</evidence>
<dbReference type="InterPro" id="IPR050798">
    <property type="entry name" value="YhaM_exoribonuc/phosphodiest"/>
</dbReference>
<dbReference type="NCBIfam" id="TIGR00277">
    <property type="entry name" value="HDIG"/>
    <property type="match status" value="1"/>
</dbReference>
<dbReference type="EMBL" id="CP093366">
    <property type="protein sequence ID" value="UQS82628.1"/>
    <property type="molecule type" value="Genomic_DNA"/>
</dbReference>
<dbReference type="InterPro" id="IPR006675">
    <property type="entry name" value="HDIG_dom"/>
</dbReference>
<dbReference type="PANTHER" id="PTHR37294:SF1">
    <property type="entry name" value="3'-5' EXORIBONUCLEASE YHAM"/>
    <property type="match status" value="1"/>
</dbReference>
<organism evidence="3 4">
    <name type="scientific">Bombilactobacillus folatiphilus</name>
    <dbReference type="NCBI Taxonomy" id="2923362"/>
    <lineage>
        <taxon>Bacteria</taxon>
        <taxon>Bacillati</taxon>
        <taxon>Bacillota</taxon>
        <taxon>Bacilli</taxon>
        <taxon>Lactobacillales</taxon>
        <taxon>Lactobacillaceae</taxon>
        <taxon>Bombilactobacillus</taxon>
    </lineage>
</organism>
<dbReference type="PANTHER" id="PTHR37294">
    <property type="entry name" value="3'-5' EXORIBONUCLEASE YHAM"/>
    <property type="match status" value="1"/>
</dbReference>
<dbReference type="Proteomes" id="UP000831495">
    <property type="component" value="Chromosome"/>
</dbReference>
<keyword evidence="4" id="KW-1185">Reference proteome</keyword>
<evidence type="ECO:0000313" key="4">
    <source>
        <dbReference type="Proteomes" id="UP000831495"/>
    </source>
</evidence>
<dbReference type="RefSeq" id="WP_249514906.1">
    <property type="nucleotide sequence ID" value="NZ_CP093366.1"/>
</dbReference>
<feature type="domain" description="HD/PDEase" evidence="2">
    <location>
        <begin position="155"/>
        <end position="289"/>
    </location>
</feature>
<protein>
    <submittedName>
        <fullName evidence="3">HD domain-containing protein</fullName>
    </submittedName>
</protein>
<gene>
    <name evidence="3" type="ORF">MOO45_02995</name>
</gene>
<keyword evidence="1" id="KW-0378">Hydrolase</keyword>
<evidence type="ECO:0000313" key="3">
    <source>
        <dbReference type="EMBL" id="UQS82628.1"/>
    </source>
</evidence>
<evidence type="ECO:0000259" key="2">
    <source>
        <dbReference type="SMART" id="SM00471"/>
    </source>
</evidence>
<dbReference type="SUPFAM" id="SSF109604">
    <property type="entry name" value="HD-domain/PDEase-like"/>
    <property type="match status" value="1"/>
</dbReference>
<dbReference type="Pfam" id="PF01966">
    <property type="entry name" value="HD"/>
    <property type="match status" value="1"/>
</dbReference>
<accession>A0ABY4PAC5</accession>
<dbReference type="SMART" id="SM00471">
    <property type="entry name" value="HDc"/>
    <property type="match status" value="1"/>
</dbReference>
<dbReference type="Gene3D" id="1.10.3210.10">
    <property type="entry name" value="Hypothetical protein af1432"/>
    <property type="match status" value="1"/>
</dbReference>
<proteinExistence type="predicted"/>
<dbReference type="CDD" id="cd00077">
    <property type="entry name" value="HDc"/>
    <property type="match status" value="1"/>
</dbReference>
<sequence>MSKRLADLQAGDHLEMPVLIEQMDVRKAKNGKQFLALTFADASGKIAGKYWQASDLDAKTFVAGQIVLLNGQCETYNNALQVKIDHLKLAPPNTYTLDQFVQHAPLTKQQLQDQMNELVLEITQPHWNRIVRYLINQHHEGFFEFPAAKKNHHDYTGGLAFHTLSIAKLANAVCDQYSQVNRALLIAGTILHDLGKTTELSGPVNTQYTVEGNLLGHLVIMDGEIVAACQQLKLDSNAEDVVLLRHMIIAHHGLLEYGSAKRPQLLEAEILHDLDELDATITMITKAQAKAQPGQFSERVFGLDNRRFYVPANLD</sequence>
<dbReference type="InterPro" id="IPR003607">
    <property type="entry name" value="HD/PDEase_dom"/>
</dbReference>
<dbReference type="InterPro" id="IPR006674">
    <property type="entry name" value="HD_domain"/>
</dbReference>
<reference evidence="3" key="1">
    <citation type="journal article" date="2022" name="Int. J. Syst. Evol. Microbiol.">
        <title>Apilactobacillus apisilvae sp. nov., Nicolia spurrieriana gen. nov. sp. nov., Bombilactobacillus folatiphilus sp. nov. and Bombilactobacillus thymidiniphilus sp. nov., four new lactic acid bacterial isolates from stingless bees Tetragonula carbonaria and Austroplebeia australis.</title>
        <authorList>
            <person name="Oliphant S.A."/>
            <person name="Watson-Haigh N.S."/>
            <person name="Sumby K.M."/>
            <person name="Gardner J."/>
            <person name="Groom S."/>
            <person name="Jiranek V."/>
        </authorList>
    </citation>
    <scope>NUCLEOTIDE SEQUENCE</scope>
    <source>
        <strain evidence="3">SG4_D2</strain>
    </source>
</reference>
<name>A0ABY4PAC5_9LACO</name>